<dbReference type="Pfam" id="PF01510">
    <property type="entry name" value="Amidase_2"/>
    <property type="match status" value="1"/>
</dbReference>
<dbReference type="AlphaFoldDB" id="A0A329LWR1"/>
<reference evidence="2 3" key="1">
    <citation type="journal article" date="2009" name="Int. J. Syst. Evol. Microbiol.">
        <title>Paenibacillus contaminans sp. nov., isolated from a contaminated laboratory plate.</title>
        <authorList>
            <person name="Chou J.H."/>
            <person name="Lee J.H."/>
            <person name="Lin M.C."/>
            <person name="Chang P.S."/>
            <person name="Arun A.B."/>
            <person name="Young C.C."/>
            <person name="Chen W.M."/>
        </authorList>
    </citation>
    <scope>NUCLEOTIDE SEQUENCE [LARGE SCALE GENOMIC DNA]</scope>
    <source>
        <strain evidence="2 3">CKOBP-6</strain>
    </source>
</reference>
<feature type="domain" description="N-acetylmuramoyl-L-alanine amidase" evidence="1">
    <location>
        <begin position="16"/>
        <end position="149"/>
    </location>
</feature>
<dbReference type="InterPro" id="IPR002502">
    <property type="entry name" value="Amidase_domain"/>
</dbReference>
<evidence type="ECO:0000313" key="2">
    <source>
        <dbReference type="EMBL" id="RAV12164.1"/>
    </source>
</evidence>
<name>A0A329LWR1_9BACL</name>
<keyword evidence="3" id="KW-1185">Reference proteome</keyword>
<organism evidence="2 3">
    <name type="scientific">Paenibacillus contaminans</name>
    <dbReference type="NCBI Taxonomy" id="450362"/>
    <lineage>
        <taxon>Bacteria</taxon>
        <taxon>Bacillati</taxon>
        <taxon>Bacillota</taxon>
        <taxon>Bacilli</taxon>
        <taxon>Bacillales</taxon>
        <taxon>Paenibacillaceae</taxon>
        <taxon>Paenibacillus</taxon>
    </lineage>
</organism>
<dbReference type="OrthoDB" id="9794294at2"/>
<evidence type="ECO:0000259" key="1">
    <source>
        <dbReference type="SMART" id="SM00644"/>
    </source>
</evidence>
<dbReference type="SMART" id="SM00644">
    <property type="entry name" value="Ami_2"/>
    <property type="match status" value="1"/>
</dbReference>
<dbReference type="GO" id="GO:0009253">
    <property type="term" value="P:peptidoglycan catabolic process"/>
    <property type="evidence" value="ECO:0007669"/>
    <property type="project" value="InterPro"/>
</dbReference>
<sequence length="240" mass="27835">MFKMKYSIIPDFIEGVPKIPYRLGAGKYEGVVSHETAGYASAANEIMYERRNWKNAFVHYFVDSSGIRQCADHNYIAYGAGFTANQRYVHVELCRTREPDAFKKSYDMYAWLLAYILYRGGHQVVDNVTLLSHDWVSRNFGGTDHADPIAYLASWGISWTEHVENVKQAYLENQQEDEDTMKLEQQWQWKMLGDSLDGLYRKGVISDYTWAEKAYKMELSHSEIAWLNMVILARQQGVEV</sequence>
<comment type="caution">
    <text evidence="2">The sequence shown here is derived from an EMBL/GenBank/DDBJ whole genome shotgun (WGS) entry which is preliminary data.</text>
</comment>
<dbReference type="Proteomes" id="UP000250369">
    <property type="component" value="Unassembled WGS sequence"/>
</dbReference>
<dbReference type="EMBL" id="QMFB01000034">
    <property type="protein sequence ID" value="RAV12164.1"/>
    <property type="molecule type" value="Genomic_DNA"/>
</dbReference>
<proteinExistence type="predicted"/>
<dbReference type="SUPFAM" id="SSF55846">
    <property type="entry name" value="N-acetylmuramoyl-L-alanine amidase-like"/>
    <property type="match status" value="1"/>
</dbReference>
<dbReference type="Gene3D" id="3.40.80.10">
    <property type="entry name" value="Peptidoglycan recognition protein-like"/>
    <property type="match status" value="1"/>
</dbReference>
<evidence type="ECO:0000313" key="3">
    <source>
        <dbReference type="Proteomes" id="UP000250369"/>
    </source>
</evidence>
<dbReference type="InterPro" id="IPR036505">
    <property type="entry name" value="Amidase/PGRP_sf"/>
</dbReference>
<gene>
    <name evidence="2" type="ORF">DQG23_35160</name>
</gene>
<dbReference type="GO" id="GO:0008745">
    <property type="term" value="F:N-acetylmuramoyl-L-alanine amidase activity"/>
    <property type="evidence" value="ECO:0007669"/>
    <property type="project" value="InterPro"/>
</dbReference>
<accession>A0A329LWR1</accession>
<dbReference type="RefSeq" id="WP_113035712.1">
    <property type="nucleotide sequence ID" value="NZ_QMFB01000034.1"/>
</dbReference>
<protein>
    <recommendedName>
        <fullName evidence="1">N-acetylmuramoyl-L-alanine amidase domain-containing protein</fullName>
    </recommendedName>
</protein>
<dbReference type="CDD" id="cd06583">
    <property type="entry name" value="PGRP"/>
    <property type="match status" value="1"/>
</dbReference>